<keyword evidence="1" id="KW-1133">Transmembrane helix</keyword>
<reference evidence="2 3" key="1">
    <citation type="submission" date="2018-01" db="EMBL/GenBank/DDBJ databases">
        <title>Draft genome sequence of Sphaerisporangium sp. 7K107.</title>
        <authorList>
            <person name="Sahin N."/>
            <person name="Saygin H."/>
            <person name="Ay H."/>
        </authorList>
    </citation>
    <scope>NUCLEOTIDE SEQUENCE [LARGE SCALE GENOMIC DNA]</scope>
    <source>
        <strain evidence="2 3">7K107</strain>
    </source>
</reference>
<evidence type="ECO:0008006" key="4">
    <source>
        <dbReference type="Google" id="ProtNLM"/>
    </source>
</evidence>
<proteinExistence type="predicted"/>
<evidence type="ECO:0000313" key="3">
    <source>
        <dbReference type="Proteomes" id="UP000248544"/>
    </source>
</evidence>
<gene>
    <name evidence="2" type="ORF">C1I98_10685</name>
</gene>
<evidence type="ECO:0000313" key="2">
    <source>
        <dbReference type="EMBL" id="PZG50398.1"/>
    </source>
</evidence>
<comment type="caution">
    <text evidence="2">The sequence shown here is derived from an EMBL/GenBank/DDBJ whole genome shotgun (WGS) entry which is preliminary data.</text>
</comment>
<sequence length="286" mass="31181">MIKAARAVMFLVIPGELLLFILLVAGVRLPVPVLVAAEVAVVLALLLEVTTVVRLYRAERRRGTVRRAALAETFATLVPVQVRRLLMIELRGMAGLGIWLARRRHGVPPGGVAVSYSREQATMTLIMLFALVIETVALDVLLSALDVPTGLRIAVLVLDIYGILYGLMFAAACATRPHVITPTELRIRYGVYFDLRIPRELITSVRSSRNLNEKGMIGLADGRLGVAVSSQTNITVELAEPITVTRPLGTQAEARVIRFFADQPDTALRALRPTAHEALNGHEALT</sequence>
<feature type="transmembrane region" description="Helical" evidence="1">
    <location>
        <begin position="7"/>
        <end position="27"/>
    </location>
</feature>
<dbReference type="AlphaFoldDB" id="A0A2W2HKX7"/>
<dbReference type="Proteomes" id="UP000248544">
    <property type="component" value="Unassembled WGS sequence"/>
</dbReference>
<feature type="transmembrane region" description="Helical" evidence="1">
    <location>
        <begin position="151"/>
        <end position="174"/>
    </location>
</feature>
<evidence type="ECO:0000256" key="1">
    <source>
        <dbReference type="SAM" id="Phobius"/>
    </source>
</evidence>
<keyword evidence="3" id="KW-1185">Reference proteome</keyword>
<protein>
    <recommendedName>
        <fullName evidence="4">PH domain-containing protein</fullName>
    </recommendedName>
</protein>
<feature type="transmembrane region" description="Helical" evidence="1">
    <location>
        <begin position="33"/>
        <end position="56"/>
    </location>
</feature>
<dbReference type="RefSeq" id="WP_111167010.1">
    <property type="nucleotide sequence ID" value="NZ_POUA01000061.1"/>
</dbReference>
<keyword evidence="1" id="KW-0812">Transmembrane</keyword>
<feature type="transmembrane region" description="Helical" evidence="1">
    <location>
        <begin position="125"/>
        <end position="145"/>
    </location>
</feature>
<name>A0A2W2HKX7_9ACTN</name>
<keyword evidence="1" id="KW-0472">Membrane</keyword>
<accession>A0A2W2HKX7</accession>
<organism evidence="2 3">
    <name type="scientific">Spongiactinospora gelatinilytica</name>
    <dbReference type="NCBI Taxonomy" id="2666298"/>
    <lineage>
        <taxon>Bacteria</taxon>
        <taxon>Bacillati</taxon>
        <taxon>Actinomycetota</taxon>
        <taxon>Actinomycetes</taxon>
        <taxon>Streptosporangiales</taxon>
        <taxon>Streptosporangiaceae</taxon>
        <taxon>Spongiactinospora</taxon>
    </lineage>
</organism>
<dbReference type="EMBL" id="POUA01000061">
    <property type="protein sequence ID" value="PZG50398.1"/>
    <property type="molecule type" value="Genomic_DNA"/>
</dbReference>